<comment type="caution">
    <text evidence="2">The sequence shown here is derived from an EMBL/GenBank/DDBJ whole genome shotgun (WGS) entry which is preliminary data.</text>
</comment>
<gene>
    <name evidence="2" type="ORF">HA052_23215</name>
</gene>
<sequence length="303" mass="32858">MPHITNLPTHEEAAEALAAGNATALHRFIHDQEPAGPTEEEFREELANVLDEARAELSPATASPIEAIQLVCDALTAIVANSGDPAGTVNALAPWRARAETFIQNHGKPQEAMRQPTSACQSATDDKAFRDALNEAVAEQLKRNAATRLAGALGIDSLKRYCSTTMCGGISDMMEAHYGDFVKLSHVLGLLATVPQPAQVEQPKPGKWQPIETATADGRTILLGHFNSHGKWRTMRGQWFTKEHIEDNWEDGDLFEAGWYETSVEADDAPSCWPTKPTHWQPLPPAPTQEAGARLAAKAKGGE</sequence>
<evidence type="ECO:0008006" key="4">
    <source>
        <dbReference type="Google" id="ProtNLM"/>
    </source>
</evidence>
<dbReference type="EMBL" id="JAAOMA010000049">
    <property type="protein sequence ID" value="NHR08105.1"/>
    <property type="molecule type" value="Genomic_DNA"/>
</dbReference>
<name>A0ABX0LBF0_9NEIS</name>
<evidence type="ECO:0000313" key="3">
    <source>
        <dbReference type="Proteomes" id="UP001515641"/>
    </source>
</evidence>
<evidence type="ECO:0000313" key="2">
    <source>
        <dbReference type="EMBL" id="NHR08105.1"/>
    </source>
</evidence>
<reference evidence="2 3" key="1">
    <citation type="submission" date="2020-03" db="EMBL/GenBank/DDBJ databases">
        <title>Draft genome sequence of environmentally isolated cultures.</title>
        <authorList>
            <person name="Wilson H.S."/>
            <person name="De Leon M.E."/>
        </authorList>
    </citation>
    <scope>NUCLEOTIDE SEQUENCE [LARGE SCALE GENOMIC DNA]</scope>
    <source>
        <strain evidence="2 3">HSC-31F16</strain>
    </source>
</reference>
<protein>
    <recommendedName>
        <fullName evidence="4">DUF551 domain-containing protein</fullName>
    </recommendedName>
</protein>
<proteinExistence type="predicted"/>
<dbReference type="Proteomes" id="UP001515641">
    <property type="component" value="Unassembled WGS sequence"/>
</dbReference>
<dbReference type="RefSeq" id="WP_166453808.1">
    <property type="nucleotide sequence ID" value="NZ_JAAOMA010000049.1"/>
</dbReference>
<feature type="region of interest" description="Disordered" evidence="1">
    <location>
        <begin position="279"/>
        <end position="303"/>
    </location>
</feature>
<keyword evidence="3" id="KW-1185">Reference proteome</keyword>
<accession>A0ABX0LBF0</accession>
<organism evidence="2 3">
    <name type="scientific">Chromobacterium fluminis</name>
    <dbReference type="NCBI Taxonomy" id="3044269"/>
    <lineage>
        <taxon>Bacteria</taxon>
        <taxon>Pseudomonadati</taxon>
        <taxon>Pseudomonadota</taxon>
        <taxon>Betaproteobacteria</taxon>
        <taxon>Neisseriales</taxon>
        <taxon>Chromobacteriaceae</taxon>
        <taxon>Chromobacterium</taxon>
    </lineage>
</organism>
<evidence type="ECO:0000256" key="1">
    <source>
        <dbReference type="SAM" id="MobiDB-lite"/>
    </source>
</evidence>
<feature type="compositionally biased region" description="Low complexity" evidence="1">
    <location>
        <begin position="291"/>
        <end position="303"/>
    </location>
</feature>